<evidence type="ECO:0000256" key="5">
    <source>
        <dbReference type="SAM" id="MobiDB-lite"/>
    </source>
</evidence>
<evidence type="ECO:0000313" key="6">
    <source>
        <dbReference type="EMBL" id="KAK5166072.1"/>
    </source>
</evidence>
<dbReference type="GeneID" id="89929666"/>
<dbReference type="EMBL" id="JAVRRT010000014">
    <property type="protein sequence ID" value="KAK5166072.1"/>
    <property type="molecule type" value="Genomic_DNA"/>
</dbReference>
<keyword evidence="4" id="KW-0539">Nucleus</keyword>
<feature type="binding site" evidence="4">
    <location>
        <position position="140"/>
    </location>
    <ligand>
        <name>S-adenosyl-L-methionine</name>
        <dbReference type="ChEBI" id="CHEBI:59789"/>
    </ligand>
</feature>
<name>A0AAV9P0L6_9PEZI</name>
<feature type="binding site" evidence="4">
    <location>
        <position position="120"/>
    </location>
    <ligand>
        <name>S-adenosyl-L-methionine</name>
        <dbReference type="ChEBI" id="CHEBI:59789"/>
    </ligand>
</feature>
<dbReference type="GO" id="GO:0016433">
    <property type="term" value="F:rRNA (adenine) methyltransferase activity"/>
    <property type="evidence" value="ECO:0007669"/>
    <property type="project" value="UniProtKB-UniRule"/>
</dbReference>
<keyword evidence="3 4" id="KW-0949">S-adenosyl-L-methionine</keyword>
<protein>
    <recommendedName>
        <fullName evidence="4">25S rRNA adenine-N(1) methyltransferase</fullName>
        <ecNumber evidence="4">2.1.1.-</ecNumber>
    </recommendedName>
</protein>
<reference evidence="6 7" key="1">
    <citation type="submission" date="2023-08" db="EMBL/GenBank/DDBJ databases">
        <title>Black Yeasts Isolated from many extreme environments.</title>
        <authorList>
            <person name="Coleine C."/>
            <person name="Stajich J.E."/>
            <person name="Selbmann L."/>
        </authorList>
    </citation>
    <scope>NUCLEOTIDE SEQUENCE [LARGE SCALE GENOMIC DNA]</scope>
    <source>
        <strain evidence="6 7">CCFEE 5935</strain>
    </source>
</reference>
<gene>
    <name evidence="6" type="primary">BMT2</name>
    <name evidence="6" type="ORF">LTR77_008333</name>
</gene>
<dbReference type="Proteomes" id="UP001337655">
    <property type="component" value="Unassembled WGS sequence"/>
</dbReference>
<dbReference type="EC" id="2.1.1.-" evidence="4"/>
<keyword evidence="1 4" id="KW-0489">Methyltransferase</keyword>
<comment type="caution">
    <text evidence="6">The sequence shown here is derived from an EMBL/GenBank/DDBJ whole genome shotgun (WGS) entry which is preliminary data.</text>
</comment>
<keyword evidence="7" id="KW-1185">Reference proteome</keyword>
<accession>A0AAV9P0L6</accession>
<comment type="similarity">
    <text evidence="4">Belongs to the BMT2 family.</text>
</comment>
<keyword evidence="2 4" id="KW-0808">Transferase</keyword>
<sequence length="292" mass="33038">MAKKRQAPLLKKMLAKGRPPLAPKPQAVLSKKATQKLIRSHHGLNKKLAKAEARGDKEEVDKLNKQINDSGGLSSYQLASIQGQSSERGGDSSVVLVEWLKDIKVVTASSEHKLRMLEVGALSTDNACFKSGLFDIERIDLNSQAPGIKKQDFMERPVPQFEKDQFDIISLSLVLNFVPTEEGRGAMLKRTCQFLDQRAPRTMPKGIQDNFPALFLVLPAPSVVNSRYFNDERLTLMMASLGYVMLRREQKRKLVYYLWLLRDKPSPDEQHFRKEIIKSGGNRNNFCITMKP</sequence>
<comment type="function">
    <text evidence="4">S-adenosyl-L-methionine-dependent methyltransferase that specifically methylates the N(1) position of an adenine present in helix 65 in 25S rRNA.</text>
</comment>
<organism evidence="6 7">
    <name type="scientific">Saxophila tyrrhenica</name>
    <dbReference type="NCBI Taxonomy" id="1690608"/>
    <lineage>
        <taxon>Eukaryota</taxon>
        <taxon>Fungi</taxon>
        <taxon>Dikarya</taxon>
        <taxon>Ascomycota</taxon>
        <taxon>Pezizomycotina</taxon>
        <taxon>Dothideomycetes</taxon>
        <taxon>Dothideomycetidae</taxon>
        <taxon>Mycosphaerellales</taxon>
        <taxon>Extremaceae</taxon>
        <taxon>Saxophila</taxon>
    </lineage>
</organism>
<dbReference type="HAMAP" id="MF_03044">
    <property type="entry name" value="BMT2"/>
    <property type="match status" value="1"/>
</dbReference>
<proteinExistence type="inferred from homology"/>
<dbReference type="PANTHER" id="PTHR21008">
    <property type="entry name" value="S-ADENOSYLMETHIONINE SENSOR UPSTREAM OF MTORC1-RELATED"/>
    <property type="match status" value="1"/>
</dbReference>
<dbReference type="GO" id="GO:0005730">
    <property type="term" value="C:nucleolus"/>
    <property type="evidence" value="ECO:0007669"/>
    <property type="project" value="UniProtKB-SubCell"/>
</dbReference>
<dbReference type="RefSeq" id="XP_064656025.1">
    <property type="nucleotide sequence ID" value="XM_064805565.1"/>
</dbReference>
<dbReference type="InterPro" id="IPR021867">
    <property type="entry name" value="Bmt2/SAMTOR"/>
</dbReference>
<evidence type="ECO:0000256" key="3">
    <source>
        <dbReference type="ARBA" id="ARBA00022691"/>
    </source>
</evidence>
<dbReference type="PANTHER" id="PTHR21008:SF1">
    <property type="entry name" value="25S RRNA (ADENINE(2142)-N(1))-METHYLTRANSFERASE"/>
    <property type="match status" value="1"/>
</dbReference>
<evidence type="ECO:0000256" key="4">
    <source>
        <dbReference type="HAMAP-Rule" id="MF_03044"/>
    </source>
</evidence>
<dbReference type="Pfam" id="PF11968">
    <property type="entry name" value="Bmt2"/>
    <property type="match status" value="1"/>
</dbReference>
<evidence type="ECO:0000256" key="1">
    <source>
        <dbReference type="ARBA" id="ARBA00022603"/>
    </source>
</evidence>
<evidence type="ECO:0000313" key="7">
    <source>
        <dbReference type="Proteomes" id="UP001337655"/>
    </source>
</evidence>
<dbReference type="AlphaFoldDB" id="A0AAV9P0L6"/>
<comment type="subcellular location">
    <subcellularLocation>
        <location evidence="4">Nucleus</location>
        <location evidence="4">Nucleolus</location>
    </subcellularLocation>
</comment>
<evidence type="ECO:0000256" key="2">
    <source>
        <dbReference type="ARBA" id="ARBA00022679"/>
    </source>
</evidence>
<feature type="region of interest" description="Disordered" evidence="5">
    <location>
        <begin position="1"/>
        <end position="30"/>
    </location>
</feature>